<comment type="caution">
    <text evidence="2">The sequence shown here is derived from an EMBL/GenBank/DDBJ whole genome shotgun (WGS) entry which is preliminary data.</text>
</comment>
<accession>A0A9X0CZH0</accession>
<evidence type="ECO:0000313" key="3">
    <source>
        <dbReference type="Proteomes" id="UP001163046"/>
    </source>
</evidence>
<proteinExistence type="predicted"/>
<sequence length="70" mass="7821">MYIGANNDIEEKESSRGTKGSRTKSSSHPRPLLEVAQTRTLNMNIELGDELEVTLHKEIDLLMGLVVKIL</sequence>
<keyword evidence="3" id="KW-1185">Reference proteome</keyword>
<dbReference type="AlphaFoldDB" id="A0A9X0CZH0"/>
<name>A0A9X0CZH0_9CNID</name>
<dbReference type="EMBL" id="MU826359">
    <property type="protein sequence ID" value="KAJ7379169.1"/>
    <property type="molecule type" value="Genomic_DNA"/>
</dbReference>
<protein>
    <submittedName>
        <fullName evidence="2">Uncharacterized protein</fullName>
    </submittedName>
</protein>
<reference evidence="2" key="1">
    <citation type="submission" date="2023-01" db="EMBL/GenBank/DDBJ databases">
        <title>Genome assembly of the deep-sea coral Lophelia pertusa.</title>
        <authorList>
            <person name="Herrera S."/>
            <person name="Cordes E."/>
        </authorList>
    </citation>
    <scope>NUCLEOTIDE SEQUENCE</scope>
    <source>
        <strain evidence="2">USNM1676648</strain>
        <tissue evidence="2">Polyp</tissue>
    </source>
</reference>
<organism evidence="2 3">
    <name type="scientific">Desmophyllum pertusum</name>
    <dbReference type="NCBI Taxonomy" id="174260"/>
    <lineage>
        <taxon>Eukaryota</taxon>
        <taxon>Metazoa</taxon>
        <taxon>Cnidaria</taxon>
        <taxon>Anthozoa</taxon>
        <taxon>Hexacorallia</taxon>
        <taxon>Scleractinia</taxon>
        <taxon>Caryophylliina</taxon>
        <taxon>Caryophylliidae</taxon>
        <taxon>Desmophyllum</taxon>
    </lineage>
</organism>
<dbReference type="Proteomes" id="UP001163046">
    <property type="component" value="Unassembled WGS sequence"/>
</dbReference>
<gene>
    <name evidence="2" type="ORF">OS493_017667</name>
</gene>
<evidence type="ECO:0000313" key="2">
    <source>
        <dbReference type="EMBL" id="KAJ7379169.1"/>
    </source>
</evidence>
<feature type="region of interest" description="Disordered" evidence="1">
    <location>
        <begin position="1"/>
        <end position="35"/>
    </location>
</feature>
<evidence type="ECO:0000256" key="1">
    <source>
        <dbReference type="SAM" id="MobiDB-lite"/>
    </source>
</evidence>